<dbReference type="eggNOG" id="COG0291">
    <property type="taxonomic scope" value="Bacteria"/>
</dbReference>
<evidence type="ECO:0000256" key="4">
    <source>
        <dbReference type="ARBA" id="ARBA00071664"/>
    </source>
</evidence>
<dbReference type="GO" id="GO:0003735">
    <property type="term" value="F:structural constituent of ribosome"/>
    <property type="evidence" value="ECO:0007669"/>
    <property type="project" value="InterPro"/>
</dbReference>
<dbReference type="InParanoid" id="F2LY09"/>
<comment type="similarity">
    <text evidence="1 5 6">Belongs to the bacterial ribosomal protein bL35 family.</text>
</comment>
<dbReference type="SUPFAM" id="SSF143034">
    <property type="entry name" value="L35p-like"/>
    <property type="match status" value="1"/>
</dbReference>
<dbReference type="InterPro" id="IPR037229">
    <property type="entry name" value="Ribosomal_bL35_sf"/>
</dbReference>
<dbReference type="OrthoDB" id="9804851at2"/>
<evidence type="ECO:0000256" key="6">
    <source>
        <dbReference type="RuleBase" id="RU000568"/>
    </source>
</evidence>
<dbReference type="PRINTS" id="PR00064">
    <property type="entry name" value="RIBOSOMALL35"/>
</dbReference>
<dbReference type="HAMAP" id="MF_00514">
    <property type="entry name" value="Ribosomal_bL35"/>
    <property type="match status" value="1"/>
</dbReference>
<evidence type="ECO:0000256" key="3">
    <source>
        <dbReference type="ARBA" id="ARBA00023274"/>
    </source>
</evidence>
<evidence type="ECO:0000256" key="1">
    <source>
        <dbReference type="ARBA" id="ARBA00006598"/>
    </source>
</evidence>
<evidence type="ECO:0000313" key="7">
    <source>
        <dbReference type="EMBL" id="AEA33274.1"/>
    </source>
</evidence>
<name>F2LY09_HIPMA</name>
<dbReference type="InterPro" id="IPR018265">
    <property type="entry name" value="Ribosomal_bL35_CS"/>
</dbReference>
<reference evidence="8" key="2">
    <citation type="submission" date="2011-03" db="EMBL/GenBank/DDBJ databases">
        <title>The complete genome of Hippea maritima DSM 10411.</title>
        <authorList>
            <consortium name="US DOE Joint Genome Institute (JGI-PGF)"/>
            <person name="Lucas S."/>
            <person name="Copeland A."/>
            <person name="Lapidus A."/>
            <person name="Bruce D."/>
            <person name="Goodwin L."/>
            <person name="Pitluck S."/>
            <person name="Peters L."/>
            <person name="Kyrpides N."/>
            <person name="Mavromatis K."/>
            <person name="Pagani I."/>
            <person name="Ivanova N."/>
            <person name="Mikhailova N."/>
            <person name="Lu M."/>
            <person name="Detter J.C."/>
            <person name="Tapia R."/>
            <person name="Han C."/>
            <person name="Land M."/>
            <person name="Hauser L."/>
            <person name="Markowitz V."/>
            <person name="Cheng J.-F."/>
            <person name="Hugenholtz P."/>
            <person name="Woyke T."/>
            <person name="Wu D."/>
            <person name="Spring S."/>
            <person name="Schroeder M."/>
            <person name="Brambilla E."/>
            <person name="Klenk H.-P."/>
            <person name="Eisen J.A."/>
        </authorList>
    </citation>
    <scope>NUCLEOTIDE SEQUENCE [LARGE SCALE GENOMIC DNA]</scope>
    <source>
        <strain evidence="8">ATCC 700847 / DSM 10411 / MH2</strain>
    </source>
</reference>
<keyword evidence="2 5" id="KW-0689">Ribosomal protein</keyword>
<dbReference type="KEGG" id="hmr:Hipma_0297"/>
<gene>
    <name evidence="5" type="primary">rpmI</name>
    <name evidence="7" type="ordered locus">Hipma_0297</name>
</gene>
<dbReference type="PANTHER" id="PTHR33343">
    <property type="entry name" value="54S RIBOSOMAL PROTEIN BL35M"/>
    <property type="match status" value="1"/>
</dbReference>
<dbReference type="PANTHER" id="PTHR33343:SF1">
    <property type="entry name" value="LARGE RIBOSOMAL SUBUNIT PROTEIN BL35M"/>
    <property type="match status" value="1"/>
</dbReference>
<proteinExistence type="inferred from homology"/>
<dbReference type="InterPro" id="IPR001706">
    <property type="entry name" value="Ribosomal_bL35"/>
</dbReference>
<dbReference type="RefSeq" id="WP_013681318.1">
    <property type="nucleotide sequence ID" value="NC_015318.1"/>
</dbReference>
<dbReference type="HOGENOM" id="CLU_169643_3_0_7"/>
<dbReference type="Proteomes" id="UP000008139">
    <property type="component" value="Chromosome"/>
</dbReference>
<keyword evidence="8" id="KW-1185">Reference proteome</keyword>
<accession>F2LY09</accession>
<dbReference type="Pfam" id="PF01632">
    <property type="entry name" value="Ribosomal_L35p"/>
    <property type="match status" value="1"/>
</dbReference>
<evidence type="ECO:0000313" key="8">
    <source>
        <dbReference type="Proteomes" id="UP000008139"/>
    </source>
</evidence>
<organism evidence="7 8">
    <name type="scientific">Hippea maritima (strain ATCC 700847 / DSM 10411 / MH2)</name>
    <dbReference type="NCBI Taxonomy" id="760142"/>
    <lineage>
        <taxon>Bacteria</taxon>
        <taxon>Pseudomonadati</taxon>
        <taxon>Campylobacterota</taxon>
        <taxon>Desulfurellia</taxon>
        <taxon>Desulfurellales</taxon>
        <taxon>Hippeaceae</taxon>
        <taxon>Hippea</taxon>
    </lineage>
</organism>
<keyword evidence="3 5" id="KW-0687">Ribonucleoprotein</keyword>
<dbReference type="NCBIfam" id="TIGR00001">
    <property type="entry name" value="rpmI_bact"/>
    <property type="match status" value="1"/>
</dbReference>
<dbReference type="GO" id="GO:0006412">
    <property type="term" value="P:translation"/>
    <property type="evidence" value="ECO:0007669"/>
    <property type="project" value="UniProtKB-UniRule"/>
</dbReference>
<dbReference type="FunFam" id="4.10.410.60:FF:000001">
    <property type="entry name" value="50S ribosomal protein L35"/>
    <property type="match status" value="1"/>
</dbReference>
<evidence type="ECO:0000256" key="5">
    <source>
        <dbReference type="HAMAP-Rule" id="MF_00514"/>
    </source>
</evidence>
<evidence type="ECO:0000256" key="2">
    <source>
        <dbReference type="ARBA" id="ARBA00022980"/>
    </source>
</evidence>
<dbReference type="InterPro" id="IPR021137">
    <property type="entry name" value="Ribosomal_bL35-like"/>
</dbReference>
<protein>
    <recommendedName>
        <fullName evidence="4 5">Large ribosomal subunit protein bL35</fullName>
    </recommendedName>
</protein>
<dbReference type="EMBL" id="CP002606">
    <property type="protein sequence ID" value="AEA33274.1"/>
    <property type="molecule type" value="Genomic_DNA"/>
</dbReference>
<dbReference type="Gene3D" id="4.10.410.60">
    <property type="match status" value="1"/>
</dbReference>
<dbReference type="PROSITE" id="PS00936">
    <property type="entry name" value="RIBOSOMAL_L35"/>
    <property type="match status" value="1"/>
</dbReference>
<reference evidence="7 8" key="1">
    <citation type="journal article" date="2011" name="Stand. Genomic Sci.">
        <title>Complete genome sequence of the thermophilic sulfur-reducer Hippea maritima type strain (MH(2)).</title>
        <authorList>
            <person name="Huntemann M."/>
            <person name="Lu M."/>
            <person name="Nolan M."/>
            <person name="Lapidus A."/>
            <person name="Lucas S."/>
            <person name="Hammon N."/>
            <person name="Deshpande S."/>
            <person name="Cheng J.F."/>
            <person name="Tapia R."/>
            <person name="Han C."/>
            <person name="Goodwin L."/>
            <person name="Pitluck S."/>
            <person name="Liolios K."/>
            <person name="Pagani I."/>
            <person name="Ivanova N."/>
            <person name="Ovchinikova G."/>
            <person name="Pati A."/>
            <person name="Chen A."/>
            <person name="Palaniappan K."/>
            <person name="Land M."/>
            <person name="Hauser L."/>
            <person name="Jeffries C.D."/>
            <person name="Detter J.C."/>
            <person name="Brambilla E.M."/>
            <person name="Rohde M."/>
            <person name="Spring S."/>
            <person name="Goker M."/>
            <person name="Woyke T."/>
            <person name="Bristow J."/>
            <person name="Eisen J.A."/>
            <person name="Markowitz V."/>
            <person name="Hugenholtz P."/>
            <person name="Kyrpides N.C."/>
            <person name="Klenk H.P."/>
            <person name="Mavromatis K."/>
        </authorList>
    </citation>
    <scope>NUCLEOTIDE SEQUENCE [LARGE SCALE GENOMIC DNA]</scope>
    <source>
        <strain evidence="8">ATCC 700847 / DSM 10411 / MH2</strain>
    </source>
</reference>
<dbReference type="FunCoup" id="F2LY09">
    <property type="interactions" value="327"/>
</dbReference>
<dbReference type="GO" id="GO:0015934">
    <property type="term" value="C:large ribosomal subunit"/>
    <property type="evidence" value="ECO:0007669"/>
    <property type="project" value="TreeGrafter"/>
</dbReference>
<sequence>MKLKTRRAAAKRFSKTANGHFKHARAGKSHLLFDKTRKRKRNLKRPNCIKSGQVKHNLKELMPWG</sequence>
<dbReference type="AlphaFoldDB" id="F2LY09"/>
<dbReference type="STRING" id="760142.Hipma_0297"/>